<evidence type="ECO:0000256" key="6">
    <source>
        <dbReference type="ARBA" id="ARBA00022989"/>
    </source>
</evidence>
<dbReference type="EMBL" id="CP001098">
    <property type="protein sequence ID" value="ACL69692.1"/>
    <property type="molecule type" value="Genomic_DNA"/>
</dbReference>
<dbReference type="InterPro" id="IPR006042">
    <property type="entry name" value="Xan_ur_permease"/>
</dbReference>
<proteinExistence type="inferred from homology"/>
<evidence type="ECO:0000256" key="7">
    <source>
        <dbReference type="ARBA" id="ARBA00023136"/>
    </source>
</evidence>
<organism evidence="9 10">
    <name type="scientific">Halothermothrix orenii (strain H 168 / OCM 544 / DSM 9562)</name>
    <dbReference type="NCBI Taxonomy" id="373903"/>
    <lineage>
        <taxon>Bacteria</taxon>
        <taxon>Bacillati</taxon>
        <taxon>Bacillota</taxon>
        <taxon>Clostridia</taxon>
        <taxon>Halanaerobiales</taxon>
        <taxon>Halothermotrichaceae</taxon>
        <taxon>Halothermothrix</taxon>
    </lineage>
</organism>
<dbReference type="PANTHER" id="PTHR42810:SF4">
    <property type="entry name" value="URIC ACID TRANSPORTER UACT"/>
    <property type="match status" value="1"/>
</dbReference>
<evidence type="ECO:0000256" key="5">
    <source>
        <dbReference type="ARBA" id="ARBA00022692"/>
    </source>
</evidence>
<dbReference type="Pfam" id="PF00860">
    <property type="entry name" value="Xan_ur_permease"/>
    <property type="match status" value="1"/>
</dbReference>
<dbReference type="GO" id="GO:0005886">
    <property type="term" value="C:plasma membrane"/>
    <property type="evidence" value="ECO:0007669"/>
    <property type="project" value="UniProtKB-SubCell"/>
</dbReference>
<feature type="transmembrane region" description="Helical" evidence="8">
    <location>
        <begin position="303"/>
        <end position="325"/>
    </location>
</feature>
<feature type="transmembrane region" description="Helical" evidence="8">
    <location>
        <begin position="74"/>
        <end position="91"/>
    </location>
</feature>
<comment type="similarity">
    <text evidence="2">Belongs to the nucleobase:cation symporter-2 (NCS2) (TC 2.A.40) family.</text>
</comment>
<dbReference type="PANTHER" id="PTHR42810">
    <property type="entry name" value="PURINE PERMEASE C1399.01C-RELATED"/>
    <property type="match status" value="1"/>
</dbReference>
<feature type="transmembrane region" description="Helical" evidence="8">
    <location>
        <begin position="127"/>
        <end position="145"/>
    </location>
</feature>
<feature type="transmembrane region" description="Helical" evidence="8">
    <location>
        <begin position="51"/>
        <end position="67"/>
    </location>
</feature>
<dbReference type="eggNOG" id="COG2233">
    <property type="taxonomic scope" value="Bacteria"/>
</dbReference>
<dbReference type="InterPro" id="IPR006043">
    <property type="entry name" value="NCS2"/>
</dbReference>
<evidence type="ECO:0000256" key="2">
    <source>
        <dbReference type="ARBA" id="ARBA00008821"/>
    </source>
</evidence>
<feature type="transmembrane region" description="Helical" evidence="8">
    <location>
        <begin position="389"/>
        <end position="408"/>
    </location>
</feature>
<gene>
    <name evidence="9" type="ordered locus">Hore_09360</name>
</gene>
<keyword evidence="3" id="KW-0813">Transport</keyword>
<protein>
    <submittedName>
        <fullName evidence="9">Uracil-xanthine permease</fullName>
    </submittedName>
</protein>
<dbReference type="STRING" id="373903.Hore_09360"/>
<dbReference type="RefSeq" id="WP_012635878.1">
    <property type="nucleotide sequence ID" value="NC_011899.1"/>
</dbReference>
<keyword evidence="10" id="KW-1185">Reference proteome</keyword>
<feature type="transmembrane region" description="Helical" evidence="8">
    <location>
        <begin position="365"/>
        <end position="383"/>
    </location>
</feature>
<dbReference type="KEGG" id="hor:Hore_09360"/>
<reference evidence="9 10" key="1">
    <citation type="journal article" date="2009" name="PLoS ONE">
        <title>Genome analysis of the anaerobic thermohalophilic bacterium Halothermothrix orenii.</title>
        <authorList>
            <person name="Mavromatis K."/>
            <person name="Ivanova N."/>
            <person name="Anderson I."/>
            <person name="Lykidis A."/>
            <person name="Hooper S.D."/>
            <person name="Sun H."/>
            <person name="Kunin V."/>
            <person name="Lapidus A."/>
            <person name="Hugenholtz P."/>
            <person name="Patel B."/>
            <person name="Kyrpides N.C."/>
        </authorList>
    </citation>
    <scope>NUCLEOTIDE SEQUENCE [LARGE SCALE GENOMIC DNA]</scope>
    <source>
        <strain evidence="10">H 168 / OCM 544 / DSM 9562</strain>
    </source>
</reference>
<dbReference type="AlphaFoldDB" id="B8CWM3"/>
<name>B8CWM3_HALOH</name>
<keyword evidence="4" id="KW-1003">Cell membrane</keyword>
<comment type="subcellular location">
    <subcellularLocation>
        <location evidence="1">Cell membrane</location>
        <topology evidence="1">Multi-pass membrane protein</topology>
    </subcellularLocation>
</comment>
<evidence type="ECO:0000256" key="3">
    <source>
        <dbReference type="ARBA" id="ARBA00022448"/>
    </source>
</evidence>
<evidence type="ECO:0000256" key="4">
    <source>
        <dbReference type="ARBA" id="ARBA00022475"/>
    </source>
</evidence>
<dbReference type="PROSITE" id="PS01116">
    <property type="entry name" value="XANTH_URACIL_PERMASE"/>
    <property type="match status" value="1"/>
</dbReference>
<dbReference type="GO" id="GO:0042907">
    <property type="term" value="F:xanthine transmembrane transporter activity"/>
    <property type="evidence" value="ECO:0007669"/>
    <property type="project" value="TreeGrafter"/>
</dbReference>
<keyword evidence="6 8" id="KW-1133">Transmembrane helix</keyword>
<keyword evidence="5 8" id="KW-0812">Transmembrane</keyword>
<evidence type="ECO:0000313" key="10">
    <source>
        <dbReference type="Proteomes" id="UP000000719"/>
    </source>
</evidence>
<keyword evidence="7 8" id="KW-0472">Membrane</keyword>
<dbReference type="Proteomes" id="UP000000719">
    <property type="component" value="Chromosome"/>
</dbReference>
<feature type="transmembrane region" description="Helical" evidence="8">
    <location>
        <begin position="157"/>
        <end position="177"/>
    </location>
</feature>
<sequence length="433" mass="46082">MKFINQMKNNITKLRENNINSFQCLMMALQHIFAMFGATVLVPALTGLDPSVALFTSGLGTLVFHIITKGKVPAYLGSSFAFIAPIIAARAKAGVGGAMVGIITAGIIYILMAALIKLIGPKFFKKLLPPVVVGPVIITIGLGLAPVAKDYASEHLLTALVTLVITIIFSVFARGIFKVIPVLMGIIGGYIFASTQGLVDFTQVRDAALISVPHFTFPDFSGSLQAISLIAPIALVTMVEHLGDVLALGSTTKEDYVTEPGLHRTLLGDGIATALAGLLGGPPNTTYGENIGVLAITRIYNPLIIELTAIMVLAFSFIEKIGAVIRTIPQAVMGGIVFLLFGMIASIGLRTLIENKVNFSDNRNLVIVSVILVVGISNLTITIGRFEFAGMGLAALVGIILNLLLNILPELLNPEYKKQVIKNEINELGYETN</sequence>
<feature type="transmembrane region" description="Helical" evidence="8">
    <location>
        <begin position="21"/>
        <end position="45"/>
    </location>
</feature>
<dbReference type="NCBIfam" id="TIGR00801">
    <property type="entry name" value="ncs2"/>
    <property type="match status" value="1"/>
</dbReference>
<feature type="transmembrane region" description="Helical" evidence="8">
    <location>
        <begin position="331"/>
        <end position="353"/>
    </location>
</feature>
<dbReference type="OrthoDB" id="9779092at2"/>
<feature type="transmembrane region" description="Helical" evidence="8">
    <location>
        <begin position="97"/>
        <end position="120"/>
    </location>
</feature>
<accession>B8CWM3</accession>
<dbReference type="HOGENOM" id="CLU_017959_1_2_9"/>
<evidence type="ECO:0000256" key="8">
    <source>
        <dbReference type="SAM" id="Phobius"/>
    </source>
</evidence>
<evidence type="ECO:0000313" key="9">
    <source>
        <dbReference type="EMBL" id="ACL69692.1"/>
    </source>
</evidence>
<evidence type="ECO:0000256" key="1">
    <source>
        <dbReference type="ARBA" id="ARBA00004651"/>
    </source>
</evidence>